<feature type="region of interest" description="Disordered" evidence="7">
    <location>
        <begin position="108"/>
        <end position="131"/>
    </location>
</feature>
<keyword evidence="4" id="KW-0808">Transferase</keyword>
<dbReference type="PANTHER" id="PTHR43711">
    <property type="entry name" value="TWO-COMPONENT HISTIDINE KINASE"/>
    <property type="match status" value="1"/>
</dbReference>
<comment type="caution">
    <text evidence="10">The sequence shown here is derived from an EMBL/GenBank/DDBJ whole genome shotgun (WGS) entry which is preliminary data.</text>
</comment>
<reference evidence="10 11" key="1">
    <citation type="submission" date="2020-07" db="EMBL/GenBank/DDBJ databases">
        <authorList>
            <person name="Feng X."/>
        </authorList>
    </citation>
    <scope>NUCLEOTIDE SEQUENCE [LARGE SCALE GENOMIC DNA]</scope>
    <source>
        <strain evidence="10 11">JCM31066</strain>
    </source>
</reference>
<organism evidence="10 11">
    <name type="scientific">Ruficoccus amylovorans</name>
    <dbReference type="NCBI Taxonomy" id="1804625"/>
    <lineage>
        <taxon>Bacteria</taxon>
        <taxon>Pseudomonadati</taxon>
        <taxon>Verrucomicrobiota</taxon>
        <taxon>Opitutia</taxon>
        <taxon>Puniceicoccales</taxon>
        <taxon>Cerasicoccaceae</taxon>
        <taxon>Ruficoccus</taxon>
    </lineage>
</organism>
<dbReference type="RefSeq" id="WP_185674923.1">
    <property type="nucleotide sequence ID" value="NZ_JACHVB010000020.1"/>
</dbReference>
<keyword evidence="8" id="KW-0472">Membrane</keyword>
<dbReference type="SUPFAM" id="SSF47384">
    <property type="entry name" value="Homodimeric domain of signal transducing histidine kinase"/>
    <property type="match status" value="1"/>
</dbReference>
<evidence type="ECO:0000256" key="4">
    <source>
        <dbReference type="ARBA" id="ARBA00022679"/>
    </source>
</evidence>
<feature type="compositionally biased region" description="Gly residues" evidence="7">
    <location>
        <begin position="109"/>
        <end position="120"/>
    </location>
</feature>
<keyword evidence="11" id="KW-1185">Reference proteome</keyword>
<dbReference type="SMART" id="SM00387">
    <property type="entry name" value="HATPase_c"/>
    <property type="match status" value="1"/>
</dbReference>
<dbReference type="EMBL" id="JACHVB010000020">
    <property type="protein sequence ID" value="MBC2593936.1"/>
    <property type="molecule type" value="Genomic_DNA"/>
</dbReference>
<dbReference type="Proteomes" id="UP000546464">
    <property type="component" value="Unassembled WGS sequence"/>
</dbReference>
<dbReference type="Pfam" id="PF02518">
    <property type="entry name" value="HATPase_c"/>
    <property type="match status" value="1"/>
</dbReference>
<dbReference type="PRINTS" id="PR00344">
    <property type="entry name" value="BCTRLSENSOR"/>
</dbReference>
<evidence type="ECO:0000256" key="2">
    <source>
        <dbReference type="ARBA" id="ARBA00012438"/>
    </source>
</evidence>
<dbReference type="InterPro" id="IPR005467">
    <property type="entry name" value="His_kinase_dom"/>
</dbReference>
<feature type="domain" description="Histidine kinase" evidence="9">
    <location>
        <begin position="528"/>
        <end position="747"/>
    </location>
</feature>
<dbReference type="Gene3D" id="1.10.287.130">
    <property type="match status" value="1"/>
</dbReference>
<gene>
    <name evidence="10" type="ORF">H5P28_06640</name>
</gene>
<keyword evidence="3" id="KW-0597">Phosphoprotein</keyword>
<dbReference type="InterPro" id="IPR050736">
    <property type="entry name" value="Sensor_HK_Regulatory"/>
</dbReference>
<evidence type="ECO:0000256" key="1">
    <source>
        <dbReference type="ARBA" id="ARBA00000085"/>
    </source>
</evidence>
<keyword evidence="8" id="KW-0812">Transmembrane</keyword>
<dbReference type="PANTHER" id="PTHR43711:SF1">
    <property type="entry name" value="HISTIDINE KINASE 1"/>
    <property type="match status" value="1"/>
</dbReference>
<dbReference type="InterPro" id="IPR036890">
    <property type="entry name" value="HATPase_C_sf"/>
</dbReference>
<feature type="transmembrane region" description="Helical" evidence="8">
    <location>
        <begin position="486"/>
        <end position="510"/>
    </location>
</feature>
<evidence type="ECO:0000313" key="11">
    <source>
        <dbReference type="Proteomes" id="UP000546464"/>
    </source>
</evidence>
<dbReference type="InterPro" id="IPR003661">
    <property type="entry name" value="HisK_dim/P_dom"/>
</dbReference>
<dbReference type="InterPro" id="IPR003594">
    <property type="entry name" value="HATPase_dom"/>
</dbReference>
<keyword evidence="6" id="KW-0902">Two-component regulatory system</keyword>
<dbReference type="InterPro" id="IPR004358">
    <property type="entry name" value="Sig_transdc_His_kin-like_C"/>
</dbReference>
<dbReference type="SMART" id="SM00388">
    <property type="entry name" value="HisKA"/>
    <property type="match status" value="1"/>
</dbReference>
<keyword evidence="8" id="KW-1133">Transmembrane helix</keyword>
<dbReference type="InterPro" id="IPR036097">
    <property type="entry name" value="HisK_dim/P_sf"/>
</dbReference>
<dbReference type="Pfam" id="PF00512">
    <property type="entry name" value="HisKA"/>
    <property type="match status" value="1"/>
</dbReference>
<comment type="catalytic activity">
    <reaction evidence="1">
        <text>ATP + protein L-histidine = ADP + protein N-phospho-L-histidine.</text>
        <dbReference type="EC" id="2.7.13.3"/>
    </reaction>
</comment>
<evidence type="ECO:0000256" key="8">
    <source>
        <dbReference type="SAM" id="Phobius"/>
    </source>
</evidence>
<dbReference type="FunFam" id="1.10.287.130:FF:000001">
    <property type="entry name" value="Two-component sensor histidine kinase"/>
    <property type="match status" value="1"/>
</dbReference>
<evidence type="ECO:0000313" key="10">
    <source>
        <dbReference type="EMBL" id="MBC2593936.1"/>
    </source>
</evidence>
<dbReference type="PROSITE" id="PS50109">
    <property type="entry name" value="HIS_KIN"/>
    <property type="match status" value="1"/>
</dbReference>
<dbReference type="EC" id="2.7.13.3" evidence="2"/>
<dbReference type="Gene3D" id="3.30.565.10">
    <property type="entry name" value="Histidine kinase-like ATPase, C-terminal domain"/>
    <property type="match status" value="1"/>
</dbReference>
<dbReference type="CDD" id="cd00082">
    <property type="entry name" value="HisKA"/>
    <property type="match status" value="1"/>
</dbReference>
<evidence type="ECO:0000259" key="9">
    <source>
        <dbReference type="PROSITE" id="PS50109"/>
    </source>
</evidence>
<accession>A0A842HE41</accession>
<evidence type="ECO:0000256" key="7">
    <source>
        <dbReference type="SAM" id="MobiDB-lite"/>
    </source>
</evidence>
<proteinExistence type="predicted"/>
<evidence type="ECO:0000256" key="6">
    <source>
        <dbReference type="ARBA" id="ARBA00023012"/>
    </source>
</evidence>
<name>A0A842HE41_9BACT</name>
<dbReference type="SUPFAM" id="SSF55874">
    <property type="entry name" value="ATPase domain of HSP90 chaperone/DNA topoisomerase II/histidine kinase"/>
    <property type="match status" value="1"/>
</dbReference>
<evidence type="ECO:0000256" key="3">
    <source>
        <dbReference type="ARBA" id="ARBA00022553"/>
    </source>
</evidence>
<dbReference type="AlphaFoldDB" id="A0A842HE41"/>
<sequence length="748" mass="79586">MKARRHVLAWLGLVLPTLAVGALAFWLLGREQSRLDTLARESEQARARTVADNLDLIMAEIKTGVMQALEAASGPGDEQARLRELVESNPFVGAFAVWESDGSLMVEGGAFGETSGGESGTGDRSPRSLDGRKIAVEPTDEVFAYHYLSGRKELPWNQPAPESENVSTATAAGDLAKASADGAPEFAPVATAFAPDELERDADASVGEASSGSYANVKASRQSIREISQQNVLALNLQRAQEVQEAQAVSENQQMQSRALSAKTELAPSDTVGTEVAVASDADAISARRGVSAGSVQATTAILADTSQPVPGRNTDSPPGAASPVLDVGGDTDSMLAAGGQLEWMPEASPVSLSVPEQRPALLLPQNDLLDGIFVDRTQARSGWVERTDGQPGWLAWYQLVPDGRVTAVLLERDAVLVQLRGAIPEGWNSASLLSPDGVAVFDAYSRYGSGGESVYRKMDTIAVGTELPGWRLGVPPGPVGGGRGFFLLGGLLVAVLCAATLGAGTLLLLQARRDAREAARKTTFVSNVSHELRTPLTTIRMYAEMLEEGRVTDEERRTRYLGTITAETQRLSRLVDNVLDFSRLEQGRKKYRLEPVDVAAVVASVLETLGPRLREAGMEIFRETPAVPLLAHSDRDALGQVLLNLVDNALKYAAGGKLLRIALESASGGRLRLLVEDRGPGIPTRDRERAFGAFQRLDESLTAATPGSGLGLSICRGLLRDLGGDIELLSAEKNGCRFVITLPLANS</sequence>
<evidence type="ECO:0000256" key="5">
    <source>
        <dbReference type="ARBA" id="ARBA00022777"/>
    </source>
</evidence>
<keyword evidence="5 10" id="KW-0418">Kinase</keyword>
<protein>
    <recommendedName>
        <fullName evidence="2">histidine kinase</fullName>
        <ecNumber evidence="2">2.7.13.3</ecNumber>
    </recommendedName>
</protein>
<dbReference type="GO" id="GO:0000155">
    <property type="term" value="F:phosphorelay sensor kinase activity"/>
    <property type="evidence" value="ECO:0007669"/>
    <property type="project" value="InterPro"/>
</dbReference>